<reference evidence="2 3" key="1">
    <citation type="journal article" date="2021" name="Syst. Appl. Microbiol.">
        <title>Persephonella atlantica sp. nov.: How to adapt to physico-chemical gradients in high temperature hydrothermal habitats.</title>
        <authorList>
            <person name="Francois D.X."/>
            <person name="Godfroy A."/>
            <person name="Mathien C."/>
            <person name="Aube J."/>
            <person name="Cathalot C."/>
            <person name="Lesongeur F."/>
            <person name="L'Haridon S."/>
            <person name="Philippon X."/>
            <person name="Roussel E.G."/>
        </authorList>
    </citation>
    <scope>NUCLEOTIDE SEQUENCE [LARGE SCALE GENOMIC DNA]</scope>
    <source>
        <strain evidence="2 3">MO1340</strain>
    </source>
</reference>
<feature type="domain" description="DHHA1" evidence="1">
    <location>
        <begin position="221"/>
        <end position="285"/>
    </location>
</feature>
<dbReference type="Gene3D" id="3.10.310.30">
    <property type="match status" value="1"/>
</dbReference>
<dbReference type="EMBL" id="JAACYA010000002">
    <property type="protein sequence ID" value="MBK3333039.1"/>
    <property type="molecule type" value="Genomic_DNA"/>
</dbReference>
<evidence type="ECO:0000259" key="1">
    <source>
        <dbReference type="Pfam" id="PF02272"/>
    </source>
</evidence>
<name>A0ABS1GJD0_9AQUI</name>
<evidence type="ECO:0000313" key="3">
    <source>
        <dbReference type="Proteomes" id="UP000772812"/>
    </source>
</evidence>
<evidence type="ECO:0000313" key="2">
    <source>
        <dbReference type="EMBL" id="MBK3333039.1"/>
    </source>
</evidence>
<sequence>MKKVVCIYHGNCTDGTTAAAVLLKKYPDCQLFPFEHGYKPEHIDQLLQSVDKETTVYIVDFSLKKEDLISLIKRAKQVVNIDHHISAKDYLEEIDRQYDNFTFVFNNNRSGASLTWEYLFNTEPPWIVKYVEDQDIWTWRYGENTKYVNLYLLPFTNRPEEVVKLLDQQPDNLIEKGKIIASFSDYLINKYVERAKETPVKIGEYTVRGFNTTYFQSEIGNILSTKFGEAVLLFSVQGTDVKLSFRSCEGQKPNALDLARILGGGGHKNAAGALVKIEDFLKMVKLEEN</sequence>
<dbReference type="SUPFAM" id="SSF64182">
    <property type="entry name" value="DHH phosphoesterases"/>
    <property type="match status" value="1"/>
</dbReference>
<dbReference type="InterPro" id="IPR003156">
    <property type="entry name" value="DHHA1_dom"/>
</dbReference>
<gene>
    <name evidence="2" type="ORF">GWK41_08150</name>
</gene>
<proteinExistence type="predicted"/>
<keyword evidence="3" id="KW-1185">Reference proteome</keyword>
<protein>
    <submittedName>
        <fullName evidence="2">Phosphoesterase</fullName>
    </submittedName>
</protein>
<comment type="caution">
    <text evidence="2">The sequence shown here is derived from an EMBL/GenBank/DDBJ whole genome shotgun (WGS) entry which is preliminary data.</text>
</comment>
<dbReference type="PANTHER" id="PTHR46922:SF4">
    <property type="entry name" value="DHHA1 DOMAIN PROTEIN"/>
    <property type="match status" value="1"/>
</dbReference>
<organism evidence="2 3">
    <name type="scientific">Persephonella atlantica</name>
    <dbReference type="NCBI Taxonomy" id="2699429"/>
    <lineage>
        <taxon>Bacteria</taxon>
        <taxon>Pseudomonadati</taxon>
        <taxon>Aquificota</taxon>
        <taxon>Aquificia</taxon>
        <taxon>Aquificales</taxon>
        <taxon>Hydrogenothermaceae</taxon>
        <taxon>Persephonella</taxon>
    </lineage>
</organism>
<dbReference type="Proteomes" id="UP000772812">
    <property type="component" value="Unassembled WGS sequence"/>
</dbReference>
<dbReference type="PANTHER" id="PTHR46922">
    <property type="entry name" value="DHHA1 DOMAIN PROTEIN"/>
    <property type="match status" value="1"/>
</dbReference>
<dbReference type="InterPro" id="IPR038763">
    <property type="entry name" value="DHH_sf"/>
</dbReference>
<accession>A0ABS1GJD0</accession>
<dbReference type="RefSeq" id="WP_200674434.1">
    <property type="nucleotide sequence ID" value="NZ_JAACYA010000002.1"/>
</dbReference>
<dbReference type="Pfam" id="PF02272">
    <property type="entry name" value="DHHA1"/>
    <property type="match status" value="1"/>
</dbReference>